<reference evidence="1 2" key="1">
    <citation type="journal article" date="2020" name="Front. Microbiol.">
        <title>Single-cell genomics of novel Actinobacteria with the Wood-Ljungdahl pathway discovered in a serpentinizing system.</title>
        <authorList>
            <person name="Merino N."/>
            <person name="Kawai M."/>
            <person name="Boyd E.S."/>
            <person name="Colman D.R."/>
            <person name="McGlynn S.E."/>
            <person name="Nealson K.H."/>
            <person name="Kurokawa K."/>
            <person name="Hongoh Y."/>
        </authorList>
    </citation>
    <scope>NUCLEOTIDE SEQUENCE [LARGE SCALE GENOMIC DNA]</scope>
    <source>
        <strain evidence="1 2">S43</strain>
    </source>
</reference>
<dbReference type="Proteomes" id="UP000576480">
    <property type="component" value="Unassembled WGS sequence"/>
</dbReference>
<comment type="caution">
    <text evidence="1">The sequence shown here is derived from an EMBL/GenBank/DDBJ whole genome shotgun (WGS) entry which is preliminary data.</text>
</comment>
<evidence type="ECO:0000313" key="2">
    <source>
        <dbReference type="Proteomes" id="UP000576480"/>
    </source>
</evidence>
<feature type="non-terminal residue" evidence="1">
    <location>
        <position position="1"/>
    </location>
</feature>
<gene>
    <name evidence="1" type="ORF">HKBW3S43_01886</name>
</gene>
<protein>
    <submittedName>
        <fullName evidence="1">Uncharacterized protein</fullName>
    </submittedName>
</protein>
<sequence>EEIIKVFSQNGIITTLVGSYYLPVLKEDFASHY</sequence>
<organism evidence="1 2">
    <name type="scientific">Candidatus Hakubella thermalkaliphila</name>
    <dbReference type="NCBI Taxonomy" id="2754717"/>
    <lineage>
        <taxon>Bacteria</taxon>
        <taxon>Bacillati</taxon>
        <taxon>Actinomycetota</taxon>
        <taxon>Actinomycetota incertae sedis</taxon>
        <taxon>Candidatus Hakubellales</taxon>
        <taxon>Candidatus Hakubellaceae</taxon>
        <taxon>Candidatus Hakubella</taxon>
    </lineage>
</organism>
<accession>A0A6V8PU43</accession>
<proteinExistence type="predicted"/>
<dbReference type="AlphaFoldDB" id="A0A6V8PU43"/>
<dbReference type="EMBL" id="BLSB01000405">
    <property type="protein sequence ID" value="GFP36099.1"/>
    <property type="molecule type" value="Genomic_DNA"/>
</dbReference>
<evidence type="ECO:0000313" key="1">
    <source>
        <dbReference type="EMBL" id="GFP36099.1"/>
    </source>
</evidence>
<name>A0A6V8PU43_9ACTN</name>